<reference evidence="6 7" key="1">
    <citation type="submission" date="2016-07" db="EMBL/GenBank/DDBJ databases">
        <title>High microdiversification within the ubiquitous acI lineage of Actinobacteria.</title>
        <authorList>
            <person name="Neuenschwander S.M."/>
            <person name="Salcher M."/>
            <person name="Ghai R."/>
            <person name="Pernthaler J."/>
        </authorList>
    </citation>
    <scope>NUCLEOTIDE SEQUENCE [LARGE SCALE GENOMIC DNA]</scope>
    <source>
        <strain evidence="6">MMS-VB-114</strain>
    </source>
</reference>
<dbReference type="Gene3D" id="3.20.20.10">
    <property type="entry name" value="Alanine racemase"/>
    <property type="match status" value="1"/>
</dbReference>
<protein>
    <recommendedName>
        <fullName evidence="2">Pyridoxal phosphate homeostasis protein</fullName>
        <shortName evidence="2">PLP homeostasis protein</shortName>
    </recommendedName>
</protein>
<dbReference type="InterPro" id="IPR011078">
    <property type="entry name" value="PyrdxlP_homeostasis"/>
</dbReference>
<accession>A0A249LFP3</accession>
<dbReference type="RefSeq" id="WP_095698116.1">
    <property type="nucleotide sequence ID" value="NZ_CP016782.1"/>
</dbReference>
<dbReference type="OrthoDB" id="9804072at2"/>
<evidence type="ECO:0000259" key="5">
    <source>
        <dbReference type="Pfam" id="PF01168"/>
    </source>
</evidence>
<evidence type="ECO:0000256" key="1">
    <source>
        <dbReference type="ARBA" id="ARBA00022898"/>
    </source>
</evidence>
<proteinExistence type="inferred from homology"/>
<comment type="cofactor">
    <cofactor evidence="3">
        <name>pyridoxal 5'-phosphate</name>
        <dbReference type="ChEBI" id="CHEBI:597326"/>
    </cofactor>
</comment>
<dbReference type="CDD" id="cd00635">
    <property type="entry name" value="PLPDE_III_YBL036c_like"/>
    <property type="match status" value="1"/>
</dbReference>
<keyword evidence="1 2" id="KW-0663">Pyridoxal phosphate</keyword>
<dbReference type="InterPro" id="IPR029066">
    <property type="entry name" value="PLP-binding_barrel"/>
</dbReference>
<comment type="function">
    <text evidence="2">Pyridoxal 5'-phosphate (PLP)-binding protein, which is involved in PLP homeostasis.</text>
</comment>
<gene>
    <name evidence="6" type="ORF">PHILAsVB114_04075</name>
</gene>
<evidence type="ECO:0000256" key="2">
    <source>
        <dbReference type="HAMAP-Rule" id="MF_02087"/>
    </source>
</evidence>
<evidence type="ECO:0000256" key="4">
    <source>
        <dbReference type="RuleBase" id="RU004514"/>
    </source>
</evidence>
<feature type="modified residue" description="N6-(pyridoxal phosphate)lysine" evidence="2 3">
    <location>
        <position position="40"/>
    </location>
</feature>
<dbReference type="PANTHER" id="PTHR10146:SF14">
    <property type="entry name" value="PYRIDOXAL PHOSPHATE HOMEOSTASIS PROTEIN"/>
    <property type="match status" value="1"/>
</dbReference>
<dbReference type="Pfam" id="PF01168">
    <property type="entry name" value="Ala_racemase_N"/>
    <property type="match status" value="1"/>
</dbReference>
<name>A0A249LFP3_9ACTN</name>
<dbReference type="PIRSF" id="PIRSF004848">
    <property type="entry name" value="YBL036c_PLPDEIII"/>
    <property type="match status" value="1"/>
</dbReference>
<sequence length="225" mass="23879">MTSRYEEIASNLAIVQDKIVAAAKSAQRGSDEITLIAVTKTFPISDVHILASLNVHHYGENRDGDAAPKASAVPGTWHFQGQIQSNKLKSIASWANVIHSLDELRHIQALDKVAAHRIGVFLQVSLDGAQGRGGAQPSDLSELADAVVGSAHLDLMGLMAVAPLDVSSDQAFEKLALIYSDFKASYPAAKYLSAGMSNDFESAIIHGATHIRVGSSILGSRPSPQ</sequence>
<evidence type="ECO:0000313" key="7">
    <source>
        <dbReference type="Proteomes" id="UP000217221"/>
    </source>
</evidence>
<dbReference type="PANTHER" id="PTHR10146">
    <property type="entry name" value="PROLINE SYNTHETASE CO-TRANSCRIBED BACTERIAL HOMOLOG PROTEIN"/>
    <property type="match status" value="1"/>
</dbReference>
<dbReference type="AlphaFoldDB" id="A0A249LFP3"/>
<dbReference type="SUPFAM" id="SSF51419">
    <property type="entry name" value="PLP-binding barrel"/>
    <property type="match status" value="1"/>
</dbReference>
<evidence type="ECO:0000256" key="3">
    <source>
        <dbReference type="PIRSR" id="PIRSR004848-1"/>
    </source>
</evidence>
<keyword evidence="7" id="KW-1185">Reference proteome</keyword>
<organism evidence="6 7">
    <name type="scientific">Candidatus Planktophila limnetica</name>
    <dbReference type="NCBI Taxonomy" id="573600"/>
    <lineage>
        <taxon>Bacteria</taxon>
        <taxon>Bacillati</taxon>
        <taxon>Actinomycetota</taxon>
        <taxon>Actinomycetes</taxon>
        <taxon>Candidatus Nanopelagicales</taxon>
        <taxon>Candidatus Nanopelagicaceae</taxon>
        <taxon>Candidatus Planktophila</taxon>
    </lineage>
</organism>
<feature type="domain" description="Alanine racemase N-terminal" evidence="5">
    <location>
        <begin position="35"/>
        <end position="222"/>
    </location>
</feature>
<dbReference type="InterPro" id="IPR001608">
    <property type="entry name" value="Ala_racemase_N"/>
</dbReference>
<dbReference type="HAMAP" id="MF_02087">
    <property type="entry name" value="PLP_homeostasis"/>
    <property type="match status" value="1"/>
</dbReference>
<dbReference type="GO" id="GO:0030170">
    <property type="term" value="F:pyridoxal phosphate binding"/>
    <property type="evidence" value="ECO:0007669"/>
    <property type="project" value="UniProtKB-UniRule"/>
</dbReference>
<dbReference type="EMBL" id="CP016782">
    <property type="protein sequence ID" value="ASY27817.1"/>
    <property type="molecule type" value="Genomic_DNA"/>
</dbReference>
<dbReference type="KEGG" id="plim:PHILAsVB114_04075"/>
<comment type="similarity">
    <text evidence="2 4">Belongs to the pyridoxal phosphate-binding protein YggS/PROSC family.</text>
</comment>
<evidence type="ECO:0000313" key="6">
    <source>
        <dbReference type="EMBL" id="ASY27817.1"/>
    </source>
</evidence>
<dbReference type="Proteomes" id="UP000217221">
    <property type="component" value="Chromosome"/>
</dbReference>
<dbReference type="NCBIfam" id="TIGR00044">
    <property type="entry name" value="YggS family pyridoxal phosphate-dependent enzyme"/>
    <property type="match status" value="1"/>
</dbReference>